<dbReference type="PROSITE" id="PS00178">
    <property type="entry name" value="AA_TRNA_LIGASE_I"/>
    <property type="match status" value="1"/>
</dbReference>
<dbReference type="STRING" id="1330330.IX53_02530"/>
<dbReference type="EMBL" id="CP011232">
    <property type="protein sequence ID" value="AKI96882.1"/>
    <property type="molecule type" value="Genomic_DNA"/>
</dbReference>
<dbReference type="Gene3D" id="3.40.50.620">
    <property type="entry name" value="HUPs"/>
    <property type="match status" value="2"/>
</dbReference>
<evidence type="ECO:0000313" key="17">
    <source>
        <dbReference type="Proteomes" id="UP000035159"/>
    </source>
</evidence>
<dbReference type="SUPFAM" id="SSF52374">
    <property type="entry name" value="Nucleotidylyl transferase"/>
    <property type="match status" value="1"/>
</dbReference>
<dbReference type="InterPro" id="IPR010978">
    <property type="entry name" value="tRNA-bd_arm"/>
</dbReference>
<dbReference type="Gene3D" id="1.10.287.380">
    <property type="entry name" value="Valyl-tRNA synthetase, C-terminal domain"/>
    <property type="match status" value="1"/>
</dbReference>
<dbReference type="FunFam" id="3.40.50.620:FF:000032">
    <property type="entry name" value="Valine--tRNA ligase"/>
    <property type="match status" value="1"/>
</dbReference>
<keyword evidence="4 12" id="KW-0436">Ligase</keyword>
<name>A0A0G2Z5P2_9BACT</name>
<sequence length="868" mass="100464">MRELSTRYDPSQIEKKWYDFWNENGYFKPKESDESFTIVIPPPNITGSIHMGHALNLTLQDILTRYKRMRGFRTLWVPGEDHAGIATQNAVEKDLAKKGIHRDELGREKFIEIVWDWANRYRARIVEQIKAIGASVDWTRERFTLDDGLSKAVRKAFVSLYNEGLIYKGKYIVNWCPRCQTVLSDEEVEHEDEEGAFYHIRYPLKDGNGHVIIATTRPETMLADTAIAVHPSDERYKDLIGKKVILPLVGRELTVIADRYVDPSLGTGCLKVTPAHDPNDFQIGLRHGLEVIEVIGKNDIINEMGGKYAGMHKLDARKAIVKDLENQGYLEKIEPITHAVGKCYRCHTIVEPSLSDQWYVKVGPLAERAKKAVENGEVVFYPERWKKVYLHWMSEIRDWCISRQLWWGHRIPVWYCDDCGETVVSEEDPKFCPKCGSNKLRQDEDVLDTWFSSQLWPFTTLGWPEHTSDLEAFYPTSVLITGFDIIFFWVARMIMAGYHFMGEKPFSHVYIHQLVRDKHGKKMSKSLGNGIDPLEIIQEFGADPMRFTLAMLAAQGRDIKLDPRFFDSYKKFANKIWNATRFVVMNLEGYEAEKIDNLKLELEDRWILSRLQRTIEEVTEALENYDFNVAAKKIYSFFWNELCDWYIESVKERLKGSKDSRKVAQNVLVKVLDDSLRLLHPFMPFITEELWQKLPVDGDALIVSHWPETRKELIDDAAESSYRRLMDIVRGIRNIKAEMNIPPSSKVNINYVGDSIDEKFALMISSLSNSNPLIKQDEKITGSVAAYTSEDFTVYVELGEIDLDTELKRLEKKMANLSTEVQRLSKKLSNRKFLENAPEEVVEETKDKLMETRAALERVQNLIEDLKV</sequence>
<dbReference type="AlphaFoldDB" id="A0A0G2Z5P2"/>
<dbReference type="PANTHER" id="PTHR11946">
    <property type="entry name" value="VALYL-TRNA SYNTHETASES"/>
    <property type="match status" value="1"/>
</dbReference>
<comment type="subunit">
    <text evidence="2 12">Monomer.</text>
</comment>
<dbReference type="PRINTS" id="PR00986">
    <property type="entry name" value="TRNASYNTHVAL"/>
</dbReference>
<evidence type="ECO:0000256" key="7">
    <source>
        <dbReference type="ARBA" id="ARBA00022917"/>
    </source>
</evidence>
<dbReference type="NCBIfam" id="TIGR00422">
    <property type="entry name" value="valS"/>
    <property type="match status" value="1"/>
</dbReference>
<keyword evidence="8 12" id="KW-0175">Coiled coil</keyword>
<dbReference type="Pfam" id="PF00133">
    <property type="entry name" value="tRNA-synt_1"/>
    <property type="match status" value="1"/>
</dbReference>
<dbReference type="SUPFAM" id="SSF50677">
    <property type="entry name" value="ValRS/IleRS/LeuRS editing domain"/>
    <property type="match status" value="1"/>
</dbReference>
<evidence type="ECO:0000256" key="1">
    <source>
        <dbReference type="ARBA" id="ARBA00004496"/>
    </source>
</evidence>
<evidence type="ECO:0000256" key="9">
    <source>
        <dbReference type="ARBA" id="ARBA00023146"/>
    </source>
</evidence>
<dbReference type="FunFam" id="1.10.287.380:FF:000001">
    <property type="entry name" value="Valine--tRNA ligase"/>
    <property type="match status" value="1"/>
</dbReference>
<dbReference type="GO" id="GO:0005524">
    <property type="term" value="F:ATP binding"/>
    <property type="evidence" value="ECO:0007669"/>
    <property type="project" value="UniProtKB-UniRule"/>
</dbReference>
<evidence type="ECO:0000259" key="14">
    <source>
        <dbReference type="Pfam" id="PF08264"/>
    </source>
</evidence>
<evidence type="ECO:0000256" key="12">
    <source>
        <dbReference type="HAMAP-Rule" id="MF_02004"/>
    </source>
</evidence>
<dbReference type="SUPFAM" id="SSF47323">
    <property type="entry name" value="Anticodon-binding domain of a subclass of class I aminoacyl-tRNA synthetases"/>
    <property type="match status" value="1"/>
</dbReference>
<keyword evidence="3 12" id="KW-0963">Cytoplasm</keyword>
<evidence type="ECO:0000256" key="5">
    <source>
        <dbReference type="ARBA" id="ARBA00022741"/>
    </source>
</evidence>
<dbReference type="PANTHER" id="PTHR11946:SF93">
    <property type="entry name" value="VALINE--TRNA LIGASE, CHLOROPLASTIC_MITOCHONDRIAL 2"/>
    <property type="match status" value="1"/>
</dbReference>
<accession>A0A0G2Z5P2</accession>
<evidence type="ECO:0000256" key="8">
    <source>
        <dbReference type="ARBA" id="ARBA00023054"/>
    </source>
</evidence>
<comment type="domain">
    <text evidence="12">ValRS has two distinct active sites: one for aminoacylation and one for editing. The misactivated threonine is translocated from the active site to the editing site.</text>
</comment>
<dbReference type="CDD" id="cd00817">
    <property type="entry name" value="ValRS_core"/>
    <property type="match status" value="1"/>
</dbReference>
<dbReference type="EC" id="6.1.1.9" evidence="12"/>
<evidence type="ECO:0000256" key="11">
    <source>
        <dbReference type="ARBA" id="ARBA00060830"/>
    </source>
</evidence>
<dbReference type="InterPro" id="IPR019499">
    <property type="entry name" value="Val-tRNA_synth_tRNA-bd"/>
</dbReference>
<dbReference type="Pfam" id="PF08264">
    <property type="entry name" value="Anticodon_1"/>
    <property type="match status" value="1"/>
</dbReference>
<organism evidence="16 17">
    <name type="scientific">Kosmotoga pacifica</name>
    <dbReference type="NCBI Taxonomy" id="1330330"/>
    <lineage>
        <taxon>Bacteria</taxon>
        <taxon>Thermotogati</taxon>
        <taxon>Thermotogota</taxon>
        <taxon>Thermotogae</taxon>
        <taxon>Kosmotogales</taxon>
        <taxon>Kosmotogaceae</taxon>
        <taxon>Kosmotoga</taxon>
    </lineage>
</organism>
<dbReference type="KEGG" id="kpf:IX53_02530"/>
<evidence type="ECO:0000259" key="13">
    <source>
        <dbReference type="Pfam" id="PF00133"/>
    </source>
</evidence>
<dbReference type="FunFam" id="1.10.730.10:FF:000014">
    <property type="entry name" value="Valine--tRNA ligase"/>
    <property type="match status" value="1"/>
</dbReference>
<dbReference type="InterPro" id="IPR013155">
    <property type="entry name" value="M/V/L/I-tRNA-synth_anticd-bd"/>
</dbReference>
<dbReference type="GO" id="GO:0002161">
    <property type="term" value="F:aminoacyl-tRNA deacylase activity"/>
    <property type="evidence" value="ECO:0007669"/>
    <property type="project" value="InterPro"/>
</dbReference>
<proteinExistence type="inferred from homology"/>
<dbReference type="InterPro" id="IPR002303">
    <property type="entry name" value="Valyl-tRNA_ligase"/>
</dbReference>
<feature type="short sequence motif" description="'HIGH' region" evidence="12">
    <location>
        <begin position="43"/>
        <end position="53"/>
    </location>
</feature>
<protein>
    <recommendedName>
        <fullName evidence="12">Valine--tRNA ligase</fullName>
        <ecNumber evidence="12">6.1.1.9</ecNumber>
    </recommendedName>
    <alternativeName>
        <fullName evidence="12">Valyl-tRNA synthetase</fullName>
        <shortName evidence="12">ValRS</shortName>
    </alternativeName>
</protein>
<dbReference type="InterPro" id="IPR009080">
    <property type="entry name" value="tRNAsynth_Ia_anticodon-bd"/>
</dbReference>
<comment type="catalytic activity">
    <reaction evidence="10 12">
        <text>tRNA(Val) + L-valine + ATP = L-valyl-tRNA(Val) + AMP + diphosphate</text>
        <dbReference type="Rhea" id="RHEA:10704"/>
        <dbReference type="Rhea" id="RHEA-COMP:9672"/>
        <dbReference type="Rhea" id="RHEA-COMP:9708"/>
        <dbReference type="ChEBI" id="CHEBI:30616"/>
        <dbReference type="ChEBI" id="CHEBI:33019"/>
        <dbReference type="ChEBI" id="CHEBI:57762"/>
        <dbReference type="ChEBI" id="CHEBI:78442"/>
        <dbReference type="ChEBI" id="CHEBI:78537"/>
        <dbReference type="ChEBI" id="CHEBI:456215"/>
        <dbReference type="EC" id="6.1.1.9"/>
    </reaction>
</comment>
<dbReference type="Proteomes" id="UP000035159">
    <property type="component" value="Chromosome"/>
</dbReference>
<feature type="binding site" evidence="12">
    <location>
        <position position="525"/>
    </location>
    <ligand>
        <name>ATP</name>
        <dbReference type="ChEBI" id="CHEBI:30616"/>
    </ligand>
</feature>
<dbReference type="GO" id="GO:0005829">
    <property type="term" value="C:cytosol"/>
    <property type="evidence" value="ECO:0007669"/>
    <property type="project" value="TreeGrafter"/>
</dbReference>
<keyword evidence="17" id="KW-1185">Reference proteome</keyword>
<dbReference type="Gene3D" id="2.170.220.10">
    <property type="match status" value="1"/>
</dbReference>
<comment type="function">
    <text evidence="12">Catalyzes the attachment of valine to tRNA(Val). As ValRS can inadvertently accommodate and process structurally similar amino acids such as threonine, to avoid such errors, it has a 'posttransfer' editing activity that hydrolyzes mischarged Thr-tRNA(Val) in a tRNA-dependent manner.</text>
</comment>
<keyword evidence="7 12" id="KW-0648">Protein biosynthesis</keyword>
<feature type="domain" description="Valyl-tRNA synthetase tRNA-binding arm" evidence="15">
    <location>
        <begin position="802"/>
        <end position="867"/>
    </location>
</feature>
<dbReference type="FunFam" id="3.40.50.620:FF:000098">
    <property type="entry name" value="Valine--tRNA ligase"/>
    <property type="match status" value="1"/>
</dbReference>
<keyword evidence="5 12" id="KW-0547">Nucleotide-binding</keyword>
<dbReference type="InterPro" id="IPR009008">
    <property type="entry name" value="Val/Leu/Ile-tRNA-synth_edit"/>
</dbReference>
<keyword evidence="6 12" id="KW-0067">ATP-binding</keyword>
<comment type="similarity">
    <text evidence="11 12">Belongs to the class-I aminoacyl-tRNA synthetase family. ValS type 1 subfamily.</text>
</comment>
<evidence type="ECO:0000259" key="15">
    <source>
        <dbReference type="Pfam" id="PF10458"/>
    </source>
</evidence>
<dbReference type="RefSeq" id="WP_047754017.1">
    <property type="nucleotide sequence ID" value="NZ_CAJUHA010000004.1"/>
</dbReference>
<dbReference type="InterPro" id="IPR014729">
    <property type="entry name" value="Rossmann-like_a/b/a_fold"/>
</dbReference>
<feature type="short sequence motif" description="'KMSKS' region" evidence="12">
    <location>
        <begin position="522"/>
        <end position="526"/>
    </location>
</feature>
<dbReference type="HAMAP" id="MF_02004">
    <property type="entry name" value="Val_tRNA_synth_type1"/>
    <property type="match status" value="1"/>
</dbReference>
<evidence type="ECO:0000256" key="2">
    <source>
        <dbReference type="ARBA" id="ARBA00011245"/>
    </source>
</evidence>
<feature type="domain" description="Aminoacyl-tRNA synthetase class Ia" evidence="13">
    <location>
        <begin position="16"/>
        <end position="562"/>
    </location>
</feature>
<reference evidence="16 17" key="1">
    <citation type="submission" date="2015-04" db="EMBL/GenBank/DDBJ databases">
        <title>Complete Genome Sequence of Kosmotoga pacifica SLHLJ1.</title>
        <authorList>
            <person name="Jiang L.J."/>
            <person name="Shao Z.Z."/>
            <person name="Jebbar M."/>
        </authorList>
    </citation>
    <scope>NUCLEOTIDE SEQUENCE [LARGE SCALE GENOMIC DNA]</scope>
    <source>
        <strain evidence="16 17">SLHLJ1</strain>
    </source>
</reference>
<evidence type="ECO:0000256" key="3">
    <source>
        <dbReference type="ARBA" id="ARBA00022490"/>
    </source>
</evidence>
<dbReference type="InterPro" id="IPR037118">
    <property type="entry name" value="Val-tRNA_synth_C_sf"/>
</dbReference>
<dbReference type="Gene3D" id="3.90.740.10">
    <property type="entry name" value="Valyl/Leucyl/Isoleucyl-tRNA synthetase, editing domain"/>
    <property type="match status" value="1"/>
</dbReference>
<dbReference type="CDD" id="cd07962">
    <property type="entry name" value="Anticodon_Ia_Val"/>
    <property type="match status" value="1"/>
</dbReference>
<dbReference type="InterPro" id="IPR001412">
    <property type="entry name" value="aa-tRNA-synth_I_CS"/>
</dbReference>
<dbReference type="PATRIC" id="fig|1330330.3.peg.514"/>
<evidence type="ECO:0000256" key="10">
    <source>
        <dbReference type="ARBA" id="ARBA00047552"/>
    </source>
</evidence>
<gene>
    <name evidence="12" type="primary">valS</name>
    <name evidence="16" type="ORF">IX53_02530</name>
</gene>
<dbReference type="InterPro" id="IPR033705">
    <property type="entry name" value="Anticodon_Ia_Val"/>
</dbReference>
<evidence type="ECO:0000256" key="4">
    <source>
        <dbReference type="ARBA" id="ARBA00022598"/>
    </source>
</evidence>
<comment type="domain">
    <text evidence="12">The C-terminal coiled-coil domain is crucial for aminoacylation activity.</text>
</comment>
<dbReference type="NCBIfam" id="NF004349">
    <property type="entry name" value="PRK05729.1"/>
    <property type="match status" value="1"/>
</dbReference>
<feature type="domain" description="Methionyl/Valyl/Leucyl/Isoleucyl-tRNA synthetase anticodon-binding" evidence="14">
    <location>
        <begin position="604"/>
        <end position="749"/>
    </location>
</feature>
<keyword evidence="9 12" id="KW-0030">Aminoacyl-tRNA synthetase</keyword>
<comment type="subcellular location">
    <subcellularLocation>
        <location evidence="1 12">Cytoplasm</location>
    </subcellularLocation>
</comment>
<feature type="coiled-coil region" evidence="12">
    <location>
        <begin position="800"/>
        <end position="862"/>
    </location>
</feature>
<evidence type="ECO:0000313" key="16">
    <source>
        <dbReference type="EMBL" id="AKI96882.1"/>
    </source>
</evidence>
<evidence type="ECO:0000256" key="6">
    <source>
        <dbReference type="ARBA" id="ARBA00022840"/>
    </source>
</evidence>
<dbReference type="Pfam" id="PF10458">
    <property type="entry name" value="Val_tRNA-synt_C"/>
    <property type="match status" value="1"/>
</dbReference>
<dbReference type="GO" id="GO:0004832">
    <property type="term" value="F:valine-tRNA ligase activity"/>
    <property type="evidence" value="ECO:0007669"/>
    <property type="project" value="UniProtKB-UniRule"/>
</dbReference>
<dbReference type="SUPFAM" id="SSF46589">
    <property type="entry name" value="tRNA-binding arm"/>
    <property type="match status" value="1"/>
</dbReference>
<dbReference type="OrthoDB" id="9810365at2"/>
<dbReference type="Gene3D" id="1.10.730.10">
    <property type="entry name" value="Isoleucyl-tRNA Synthetase, Domain 1"/>
    <property type="match status" value="1"/>
</dbReference>
<dbReference type="GO" id="GO:0006438">
    <property type="term" value="P:valyl-tRNA aminoacylation"/>
    <property type="evidence" value="ECO:0007669"/>
    <property type="project" value="UniProtKB-UniRule"/>
</dbReference>
<dbReference type="InterPro" id="IPR002300">
    <property type="entry name" value="aa-tRNA-synth_Ia"/>
</dbReference>